<dbReference type="InterPro" id="IPR029063">
    <property type="entry name" value="SAM-dependent_MTases_sf"/>
</dbReference>
<comment type="caution">
    <text evidence="1">The sequence shown here is derived from an EMBL/GenBank/DDBJ whole genome shotgun (WGS) entry which is preliminary data.</text>
</comment>
<evidence type="ECO:0000313" key="2">
    <source>
        <dbReference type="Proteomes" id="UP000033980"/>
    </source>
</evidence>
<protein>
    <submittedName>
        <fullName evidence="1">HIT family protein</fullName>
    </submittedName>
</protein>
<dbReference type="Proteomes" id="UP000033980">
    <property type="component" value="Unassembled WGS sequence"/>
</dbReference>
<dbReference type="EMBL" id="LCFK01000015">
    <property type="protein sequence ID" value="KKS94042.1"/>
    <property type="molecule type" value="Genomic_DNA"/>
</dbReference>
<dbReference type="Gene3D" id="3.40.50.150">
    <property type="entry name" value="Vaccinia Virus protein VP39"/>
    <property type="match status" value="2"/>
</dbReference>
<proteinExistence type="predicted"/>
<accession>A0A0G1D8K3</accession>
<organism evidence="1 2">
    <name type="scientific">Candidatus Collierbacteria bacterium GW2011_GWC2_43_12</name>
    <dbReference type="NCBI Taxonomy" id="1618390"/>
    <lineage>
        <taxon>Bacteria</taxon>
        <taxon>Candidatus Collieribacteriota</taxon>
    </lineage>
</organism>
<sequence>MTERMKWLPDEVLRASGETAPNRYCPSYPARFLVENELVNGRILDFGCGHGFDVEYFLNHGIEAMGWDPVHRPEIPPEMYPQGYFKWIHCAFVLNTLPYSDQRLDILVQIHNLLPNDGRLILTLRSSQELIRKVKPVWKKFGDGYVTSRCTFQKGYTPTEAVELIQPLFAEITIINENPVVIIAKKSDLARG</sequence>
<evidence type="ECO:0000313" key="1">
    <source>
        <dbReference type="EMBL" id="KKS94042.1"/>
    </source>
</evidence>
<reference evidence="1 2" key="1">
    <citation type="journal article" date="2015" name="Nature">
        <title>rRNA introns, odd ribosomes, and small enigmatic genomes across a large radiation of phyla.</title>
        <authorList>
            <person name="Brown C.T."/>
            <person name="Hug L.A."/>
            <person name="Thomas B.C."/>
            <person name="Sharon I."/>
            <person name="Castelle C.J."/>
            <person name="Singh A."/>
            <person name="Wilkins M.J."/>
            <person name="Williams K.H."/>
            <person name="Banfield J.F."/>
        </authorList>
    </citation>
    <scope>NUCLEOTIDE SEQUENCE [LARGE SCALE GENOMIC DNA]</scope>
</reference>
<name>A0A0G1D8K3_9BACT</name>
<gene>
    <name evidence="1" type="ORF">UV68_C0015G0008</name>
</gene>
<dbReference type="Pfam" id="PF13489">
    <property type="entry name" value="Methyltransf_23"/>
    <property type="match status" value="1"/>
</dbReference>
<dbReference type="SUPFAM" id="SSF53335">
    <property type="entry name" value="S-adenosyl-L-methionine-dependent methyltransferases"/>
    <property type="match status" value="1"/>
</dbReference>
<dbReference type="AlphaFoldDB" id="A0A0G1D8K3"/>